<evidence type="ECO:0000256" key="3">
    <source>
        <dbReference type="ARBA" id="ARBA00022741"/>
    </source>
</evidence>
<dbReference type="PANTHER" id="PTHR43776:SF7">
    <property type="entry name" value="D,D-DIPEPTIDE TRANSPORT ATP-BINDING PROTEIN DDPF-RELATED"/>
    <property type="match status" value="1"/>
</dbReference>
<dbReference type="CDD" id="cd03257">
    <property type="entry name" value="ABC_NikE_OppD_transporters"/>
    <property type="match status" value="1"/>
</dbReference>
<dbReference type="NCBIfam" id="TIGR01727">
    <property type="entry name" value="oligo_HPY"/>
    <property type="match status" value="1"/>
</dbReference>
<dbReference type="PROSITE" id="PS50893">
    <property type="entry name" value="ABC_TRANSPORTER_2"/>
    <property type="match status" value="1"/>
</dbReference>
<evidence type="ECO:0000313" key="6">
    <source>
        <dbReference type="EMBL" id="MFC6154902.1"/>
    </source>
</evidence>
<gene>
    <name evidence="6" type="ORF">ACFPWU_14640</name>
</gene>
<keyword evidence="3" id="KW-0547">Nucleotide-binding</keyword>
<dbReference type="GO" id="GO:0005524">
    <property type="term" value="F:ATP binding"/>
    <property type="evidence" value="ECO:0007669"/>
    <property type="project" value="UniProtKB-KW"/>
</dbReference>
<dbReference type="PROSITE" id="PS00211">
    <property type="entry name" value="ABC_TRANSPORTER_1"/>
    <property type="match status" value="1"/>
</dbReference>
<proteinExistence type="inferred from homology"/>
<dbReference type="InterPro" id="IPR003439">
    <property type="entry name" value="ABC_transporter-like_ATP-bd"/>
</dbReference>
<evidence type="ECO:0000259" key="5">
    <source>
        <dbReference type="PROSITE" id="PS50893"/>
    </source>
</evidence>
<dbReference type="RefSeq" id="WP_128222003.1">
    <property type="nucleotide sequence ID" value="NZ_CP034929.1"/>
</dbReference>
<dbReference type="InterPro" id="IPR027417">
    <property type="entry name" value="P-loop_NTPase"/>
</dbReference>
<dbReference type="Pfam" id="PF08352">
    <property type="entry name" value="oligo_HPY"/>
    <property type="match status" value="1"/>
</dbReference>
<accession>A0ABW1R0X9</accession>
<evidence type="ECO:0000313" key="7">
    <source>
        <dbReference type="Proteomes" id="UP001596098"/>
    </source>
</evidence>
<name>A0ABW1R0X9_9ACTN</name>
<dbReference type="PANTHER" id="PTHR43776">
    <property type="entry name" value="TRANSPORT ATP-BINDING PROTEIN"/>
    <property type="match status" value="1"/>
</dbReference>
<dbReference type="SUPFAM" id="SSF52540">
    <property type="entry name" value="P-loop containing nucleoside triphosphate hydrolases"/>
    <property type="match status" value="1"/>
</dbReference>
<feature type="domain" description="ABC transporter" evidence="5">
    <location>
        <begin position="18"/>
        <end position="269"/>
    </location>
</feature>
<evidence type="ECO:0000256" key="2">
    <source>
        <dbReference type="ARBA" id="ARBA00022448"/>
    </source>
</evidence>
<keyword evidence="7" id="KW-1185">Reference proteome</keyword>
<keyword evidence="4 6" id="KW-0067">ATP-binding</keyword>
<dbReference type="Pfam" id="PF00005">
    <property type="entry name" value="ABC_tran"/>
    <property type="match status" value="1"/>
</dbReference>
<dbReference type="SMART" id="SM00382">
    <property type="entry name" value="AAA"/>
    <property type="match status" value="1"/>
</dbReference>
<dbReference type="InterPro" id="IPR050319">
    <property type="entry name" value="ABC_transp_ATP-bind"/>
</dbReference>
<comment type="similarity">
    <text evidence="1">Belongs to the ABC transporter superfamily.</text>
</comment>
<dbReference type="InterPro" id="IPR017871">
    <property type="entry name" value="ABC_transporter-like_CS"/>
</dbReference>
<dbReference type="InterPro" id="IPR013563">
    <property type="entry name" value="Oligopep_ABC_C"/>
</dbReference>
<keyword evidence="2" id="KW-0813">Transport</keyword>
<protein>
    <submittedName>
        <fullName evidence="6">Oligopeptide/dipeptide ABC transporter ATP-binding protein</fullName>
    </submittedName>
</protein>
<dbReference type="Proteomes" id="UP001596098">
    <property type="component" value="Unassembled WGS sequence"/>
</dbReference>
<dbReference type="EMBL" id="JBHSQI010000009">
    <property type="protein sequence ID" value="MFC6154902.1"/>
    <property type="molecule type" value="Genomic_DNA"/>
</dbReference>
<evidence type="ECO:0000256" key="4">
    <source>
        <dbReference type="ARBA" id="ARBA00022840"/>
    </source>
</evidence>
<dbReference type="Gene3D" id="3.40.50.300">
    <property type="entry name" value="P-loop containing nucleotide triphosphate hydrolases"/>
    <property type="match status" value="1"/>
</dbReference>
<reference evidence="7" key="1">
    <citation type="journal article" date="2019" name="Int. J. Syst. Evol. Microbiol.">
        <title>The Global Catalogue of Microorganisms (GCM) 10K type strain sequencing project: providing services to taxonomists for standard genome sequencing and annotation.</title>
        <authorList>
            <consortium name="The Broad Institute Genomics Platform"/>
            <consortium name="The Broad Institute Genome Sequencing Center for Infectious Disease"/>
            <person name="Wu L."/>
            <person name="Ma J."/>
        </authorList>
    </citation>
    <scope>NUCLEOTIDE SEQUENCE [LARGE SCALE GENOMIC DNA]</scope>
    <source>
        <strain evidence="7">DFY28</strain>
    </source>
</reference>
<sequence length="353" mass="37660">MSTTPIVTTDATVDTALVQIDGLVKHYPLTGRRKRGEEPALVHALDGITLDVPRGRSLALIGESGCGKSTVAKLLVGLTTPTSGSVKIAGHEVVPVTTHDPAARRRVQLVSQNPWSALNRARTVEHILAQPLTLHGGVSGKAEIRRRAGELLEMVGLPANYLSRRPRDMSGGELQRVTVARALAGEPDVLVLDEPTASLDVSVKATLVNLLSDLRARLGLTYVLITHELDIARHLADDVAVMYLGEIVERGPSERVFTAPEHPYTRALLAAAPTELVIGKLHGDGLTGEVPSAIDPPAGCRFHTRCPFATDECTTTIPPALTRPDARVVACLRTEELAATLTAGAHPTERNAR</sequence>
<evidence type="ECO:0000256" key="1">
    <source>
        <dbReference type="ARBA" id="ARBA00005417"/>
    </source>
</evidence>
<dbReference type="InterPro" id="IPR003593">
    <property type="entry name" value="AAA+_ATPase"/>
</dbReference>
<organism evidence="6 7">
    <name type="scientific">Nocardioides yefusunii</name>
    <dbReference type="NCBI Taxonomy" id="2500546"/>
    <lineage>
        <taxon>Bacteria</taxon>
        <taxon>Bacillati</taxon>
        <taxon>Actinomycetota</taxon>
        <taxon>Actinomycetes</taxon>
        <taxon>Propionibacteriales</taxon>
        <taxon>Nocardioidaceae</taxon>
        <taxon>Nocardioides</taxon>
    </lineage>
</organism>
<comment type="caution">
    <text evidence="6">The sequence shown here is derived from an EMBL/GenBank/DDBJ whole genome shotgun (WGS) entry which is preliminary data.</text>
</comment>